<sequence>MEKYSFVNICRHYGKKQVLAGATGQFPAGSFVGILGLNGSGKTTLLNILGNFDRRFTGVITLRGKKVAYMRTRMPYPEWWKVSDVLGFCARFYDFDAERAERMLQNTDVRRNARLFSLSEGMKRQLNFIAAYCVRSEVLLLDEPLTNLDVNYRGVIVDALIERAMEERVIVVATHEIKEFENLFTHVTVLQGGRLSELAGAEEIRARGMGIEEYYRGCLR</sequence>
<accession>A0A9D2D695</accession>
<dbReference type="GO" id="GO:0016887">
    <property type="term" value="F:ATP hydrolysis activity"/>
    <property type="evidence" value="ECO:0007669"/>
    <property type="project" value="InterPro"/>
</dbReference>
<dbReference type="Proteomes" id="UP000824025">
    <property type="component" value="Unassembled WGS sequence"/>
</dbReference>
<evidence type="ECO:0000259" key="3">
    <source>
        <dbReference type="PROSITE" id="PS50893"/>
    </source>
</evidence>
<dbReference type="EMBL" id="DXCF01000015">
    <property type="protein sequence ID" value="HIZ09383.1"/>
    <property type="molecule type" value="Genomic_DNA"/>
</dbReference>
<name>A0A9D2D695_9FIRM</name>
<evidence type="ECO:0000313" key="5">
    <source>
        <dbReference type="Proteomes" id="UP000824025"/>
    </source>
</evidence>
<evidence type="ECO:0000256" key="1">
    <source>
        <dbReference type="ARBA" id="ARBA00022741"/>
    </source>
</evidence>
<dbReference type="PANTHER" id="PTHR43158">
    <property type="entry name" value="SKFA PEPTIDE EXPORT ATP-BINDING PROTEIN SKFE"/>
    <property type="match status" value="1"/>
</dbReference>
<proteinExistence type="predicted"/>
<comment type="caution">
    <text evidence="4">The sequence shown here is derived from an EMBL/GenBank/DDBJ whole genome shotgun (WGS) entry which is preliminary data.</text>
</comment>
<protein>
    <submittedName>
        <fullName evidence="4">ATP-binding cassette domain-containing protein</fullName>
    </submittedName>
</protein>
<dbReference type="SUPFAM" id="SSF52540">
    <property type="entry name" value="P-loop containing nucleoside triphosphate hydrolases"/>
    <property type="match status" value="1"/>
</dbReference>
<keyword evidence="1" id="KW-0547">Nucleotide-binding</keyword>
<dbReference type="GO" id="GO:0005524">
    <property type="term" value="F:ATP binding"/>
    <property type="evidence" value="ECO:0007669"/>
    <property type="project" value="UniProtKB-KW"/>
</dbReference>
<feature type="domain" description="ABC transporter" evidence="3">
    <location>
        <begin position="4"/>
        <end position="217"/>
    </location>
</feature>
<reference evidence="4" key="1">
    <citation type="journal article" date="2021" name="PeerJ">
        <title>Extensive microbial diversity within the chicken gut microbiome revealed by metagenomics and culture.</title>
        <authorList>
            <person name="Gilroy R."/>
            <person name="Ravi A."/>
            <person name="Getino M."/>
            <person name="Pursley I."/>
            <person name="Horton D.L."/>
            <person name="Alikhan N.F."/>
            <person name="Baker D."/>
            <person name="Gharbi K."/>
            <person name="Hall N."/>
            <person name="Watson M."/>
            <person name="Adriaenssens E.M."/>
            <person name="Foster-Nyarko E."/>
            <person name="Jarju S."/>
            <person name="Secka A."/>
            <person name="Antonio M."/>
            <person name="Oren A."/>
            <person name="Chaudhuri R.R."/>
            <person name="La Ragione R."/>
            <person name="Hildebrand F."/>
            <person name="Pallen M.J."/>
        </authorList>
    </citation>
    <scope>NUCLEOTIDE SEQUENCE</scope>
    <source>
        <strain evidence="4">CHK192-19661</strain>
    </source>
</reference>
<reference evidence="4" key="2">
    <citation type="submission" date="2021-04" db="EMBL/GenBank/DDBJ databases">
        <authorList>
            <person name="Gilroy R."/>
        </authorList>
    </citation>
    <scope>NUCLEOTIDE SEQUENCE</scope>
    <source>
        <strain evidence="4">CHK192-19661</strain>
    </source>
</reference>
<dbReference type="InterPro" id="IPR003593">
    <property type="entry name" value="AAA+_ATPase"/>
</dbReference>
<keyword evidence="2 4" id="KW-0067">ATP-binding</keyword>
<evidence type="ECO:0000256" key="2">
    <source>
        <dbReference type="ARBA" id="ARBA00022840"/>
    </source>
</evidence>
<dbReference type="SMART" id="SM00382">
    <property type="entry name" value="AAA"/>
    <property type="match status" value="1"/>
</dbReference>
<dbReference type="AlphaFoldDB" id="A0A9D2D695"/>
<dbReference type="InterPro" id="IPR003439">
    <property type="entry name" value="ABC_transporter-like_ATP-bd"/>
</dbReference>
<dbReference type="Pfam" id="PF00005">
    <property type="entry name" value="ABC_tran"/>
    <property type="match status" value="1"/>
</dbReference>
<organism evidence="4 5">
    <name type="scientific">Candidatus Borkfalkia avicola</name>
    <dbReference type="NCBI Taxonomy" id="2838503"/>
    <lineage>
        <taxon>Bacteria</taxon>
        <taxon>Bacillati</taxon>
        <taxon>Bacillota</taxon>
        <taxon>Clostridia</taxon>
        <taxon>Christensenellales</taxon>
        <taxon>Christensenellaceae</taxon>
        <taxon>Candidatus Borkfalkia</taxon>
    </lineage>
</organism>
<dbReference type="PANTHER" id="PTHR43158:SF1">
    <property type="entry name" value="ABC TRANSPORTER, ATP-BINDING PROTEIN"/>
    <property type="match status" value="1"/>
</dbReference>
<evidence type="ECO:0000313" key="4">
    <source>
        <dbReference type="EMBL" id="HIZ09383.1"/>
    </source>
</evidence>
<dbReference type="PROSITE" id="PS50893">
    <property type="entry name" value="ABC_TRANSPORTER_2"/>
    <property type="match status" value="1"/>
</dbReference>
<dbReference type="InterPro" id="IPR027417">
    <property type="entry name" value="P-loop_NTPase"/>
</dbReference>
<dbReference type="Gene3D" id="3.40.50.300">
    <property type="entry name" value="P-loop containing nucleotide triphosphate hydrolases"/>
    <property type="match status" value="1"/>
</dbReference>
<gene>
    <name evidence="4" type="ORF">H9726_02725</name>
</gene>